<feature type="transmembrane region" description="Helical" evidence="11">
    <location>
        <begin position="688"/>
        <end position="710"/>
    </location>
</feature>
<feature type="domain" description="GPI ethanolamine phosphate transferase 2 C-terminal" evidence="13">
    <location>
        <begin position="527"/>
        <end position="935"/>
    </location>
</feature>
<dbReference type="InterPro" id="IPR037674">
    <property type="entry name" value="PIG-G_N"/>
</dbReference>
<evidence type="ECO:0000256" key="4">
    <source>
        <dbReference type="ARBA" id="ARBA00022502"/>
    </source>
</evidence>
<keyword evidence="5 14" id="KW-0808">Transferase</keyword>
<dbReference type="SUPFAM" id="SSF53649">
    <property type="entry name" value="Alkaline phosphatase-like"/>
    <property type="match status" value="1"/>
</dbReference>
<comment type="subcellular location">
    <subcellularLocation>
        <location evidence="1">Endoplasmic reticulum membrane</location>
        <topology evidence="1">Multi-pass membrane protein</topology>
    </subcellularLocation>
</comment>
<feature type="transmembrane region" description="Helical" evidence="11">
    <location>
        <begin position="802"/>
        <end position="820"/>
    </location>
</feature>
<comment type="similarity">
    <text evidence="3">Belongs to the PIGG/PIGN/PIGO family. PIGG subfamily.</text>
</comment>
<dbReference type="InterPro" id="IPR039527">
    <property type="entry name" value="PIGG/GPI7"/>
</dbReference>
<feature type="transmembrane region" description="Helical" evidence="11">
    <location>
        <begin position="927"/>
        <end position="946"/>
    </location>
</feature>
<gene>
    <name evidence="14" type="primary">GPI7</name>
    <name evidence="14" type="ORF">TR140311</name>
</gene>
<feature type="transmembrane region" description="Helical" evidence="11">
    <location>
        <begin position="843"/>
        <end position="870"/>
    </location>
</feature>
<keyword evidence="12" id="KW-0732">Signal</keyword>
<evidence type="ECO:0000256" key="1">
    <source>
        <dbReference type="ARBA" id="ARBA00004477"/>
    </source>
</evidence>
<dbReference type="CDD" id="cd16024">
    <property type="entry name" value="GPI_EPT_2"/>
    <property type="match status" value="1"/>
</dbReference>
<keyword evidence="10" id="KW-0325">Glycoprotein</keyword>
<keyword evidence="8 11" id="KW-1133">Transmembrane helix</keyword>
<evidence type="ECO:0000256" key="9">
    <source>
        <dbReference type="ARBA" id="ARBA00023136"/>
    </source>
</evidence>
<dbReference type="Pfam" id="PF01663">
    <property type="entry name" value="Phosphodiest"/>
    <property type="match status" value="1"/>
</dbReference>
<evidence type="ECO:0000256" key="7">
    <source>
        <dbReference type="ARBA" id="ARBA00022824"/>
    </source>
</evidence>
<feature type="signal peptide" evidence="12">
    <location>
        <begin position="1"/>
        <end position="19"/>
    </location>
</feature>
<evidence type="ECO:0000256" key="5">
    <source>
        <dbReference type="ARBA" id="ARBA00022679"/>
    </source>
</evidence>
<dbReference type="GO" id="GO:0051267">
    <property type="term" value="F:CP2 mannose-ethanolamine phosphotransferase activity"/>
    <property type="evidence" value="ECO:0007669"/>
    <property type="project" value="TreeGrafter"/>
</dbReference>
<keyword evidence="6 11" id="KW-0812">Transmembrane</keyword>
<sequence length="947" mass="105841">QRWCCRSLVVCVFSLSVRGSANFPLLASTFCISCRWIVSTFEDAMIFLNFSASLRFAAFIFALYICITGLFSNFINLPNQPADDKDGQTAATNNIVLIVIDALRSDMISSPKYSDNWPMLKRIMQQGIVECSTATLSSPTVTGPRIKAISTGRLSEFLDAIYNTESLAVTQDSWVRRLADRRKHLEIYGDDTWLKLFPKTFTRADGTSSFFVNDFYEVDSNVTRHLDARIPAVTEWDAMVLHFLGLDHIGHVEGPMGASTAPKLREMDEVVWKVYQHLNASGRQDWLLAITGDHGMSDQGSHGGASFFETSTTLLLISPKFADVPTESACELNGNVYSQHTDQTDLATLIGLLTGVGIPSGSIGVPPARTLLAFWPQALERLRVLLQLQQHLNHLVTFVLIKSGRSHLFVPNEVADLQQVKNEIMGLLEVCSGPVSKSSNECGRLDSRTDQITRRLLSLMHRFQKRVLLSAVESNLQVVGISIIFMWVIALSFCLPAMCEILCTQDIVHLETTRDQIYTLMVKLLAAFTLSILGLHLSSLFSSSLVEEEHQTWYFFSTSVLSFVIIVMAVADHASDRLRVRGTRILSITLILIVDRFLLRHLNKTGDKWIHLPDLTDWLNENETILWSSEVFAWLLLVFCVRLVLCHPAPRFRSYHMRSVGSLLLVAVSQLVYRYASSVPSGGRSHAFSWTSAVWPARIAYVCILLDLFTSLQMTAALVRWSNALSADADHSHESPVITSGGNPSVSPLHAFGLLAMLLGRPSGTLLWAGVLLKETLLTHAFHSELVASSRCSAHAQTKMKYFLVMLYWIQGWTTFFQAGNSNKFNTIDLAAGYVGLSSHTNALFLLLTVSYTFAGPIFWQLSLFYRFFASQCHRTRWSERNSSNHLKGRFGSLSLGLLTATTTVSATVCFILHNHLFIWSVFAPKLFYMAVLNIVFIPLLVLIDVF</sequence>
<reference evidence="14" key="1">
    <citation type="submission" date="2016-01" db="EMBL/GenBank/DDBJ databases">
        <title>Reference transcriptome for the parasite Schistocephalus solidus: insights into the molecular evolution of parasitism.</title>
        <authorList>
            <person name="Hebert F.O."/>
            <person name="Grambauer S."/>
            <person name="Barber I."/>
            <person name="Landry C.R."/>
            <person name="Aubin-Horth N."/>
        </authorList>
    </citation>
    <scope>NUCLEOTIDE SEQUENCE</scope>
</reference>
<dbReference type="InterPro" id="IPR002591">
    <property type="entry name" value="Phosphodiest/P_Trfase"/>
</dbReference>
<dbReference type="PANTHER" id="PTHR23072:SF0">
    <property type="entry name" value="GPI ETHANOLAMINE PHOSPHATE TRANSFERASE 2"/>
    <property type="match status" value="1"/>
</dbReference>
<dbReference type="InterPro" id="IPR045687">
    <property type="entry name" value="PIGG/GPI7_C"/>
</dbReference>
<feature type="transmembrane region" description="Helical" evidence="11">
    <location>
        <begin position="520"/>
        <end position="541"/>
    </location>
</feature>
<keyword evidence="4" id="KW-0337">GPI-anchor biosynthesis</keyword>
<protein>
    <submittedName>
        <fullName evidence="14">GPI ethanolamine phosphate transferase 2</fullName>
    </submittedName>
</protein>
<feature type="non-terminal residue" evidence="14">
    <location>
        <position position="1"/>
    </location>
</feature>
<dbReference type="PANTHER" id="PTHR23072">
    <property type="entry name" value="PHOSPHATIDYLINOSITOL GLYCAN-RELATED"/>
    <property type="match status" value="1"/>
</dbReference>
<evidence type="ECO:0000256" key="2">
    <source>
        <dbReference type="ARBA" id="ARBA00004687"/>
    </source>
</evidence>
<dbReference type="UniPathway" id="UPA00196"/>
<dbReference type="GO" id="GO:0005789">
    <property type="term" value="C:endoplasmic reticulum membrane"/>
    <property type="evidence" value="ECO:0007669"/>
    <property type="project" value="UniProtKB-SubCell"/>
</dbReference>
<dbReference type="Pfam" id="PF19316">
    <property type="entry name" value="PIGO_PIGG"/>
    <property type="match status" value="1"/>
</dbReference>
<evidence type="ECO:0000256" key="12">
    <source>
        <dbReference type="SAM" id="SignalP"/>
    </source>
</evidence>
<comment type="pathway">
    <text evidence="2">Glycolipid biosynthesis; glycosylphosphatidylinositol-anchor biosynthesis.</text>
</comment>
<keyword evidence="7" id="KW-0256">Endoplasmic reticulum</keyword>
<name>A0A0X3NMQ1_SCHSO</name>
<evidence type="ECO:0000259" key="13">
    <source>
        <dbReference type="Pfam" id="PF19316"/>
    </source>
</evidence>
<dbReference type="InterPro" id="IPR017850">
    <property type="entry name" value="Alkaline_phosphatase_core_sf"/>
</dbReference>
<feature type="transmembrane region" description="Helical" evidence="11">
    <location>
        <begin position="553"/>
        <end position="571"/>
    </location>
</feature>
<accession>A0A0X3NMQ1</accession>
<feature type="transmembrane region" description="Helical" evidence="11">
    <location>
        <begin position="53"/>
        <end position="75"/>
    </location>
</feature>
<feature type="transmembrane region" description="Helical" evidence="11">
    <location>
        <begin position="23"/>
        <end position="41"/>
    </location>
</feature>
<evidence type="ECO:0000256" key="6">
    <source>
        <dbReference type="ARBA" id="ARBA00022692"/>
    </source>
</evidence>
<keyword evidence="9 11" id="KW-0472">Membrane</keyword>
<evidence type="ECO:0000256" key="11">
    <source>
        <dbReference type="SAM" id="Phobius"/>
    </source>
</evidence>
<dbReference type="EMBL" id="GEEE01022046">
    <property type="protein sequence ID" value="JAP41179.1"/>
    <property type="molecule type" value="Transcribed_RNA"/>
</dbReference>
<organism evidence="14">
    <name type="scientific">Schistocephalus solidus</name>
    <name type="common">Tapeworm</name>
    <dbReference type="NCBI Taxonomy" id="70667"/>
    <lineage>
        <taxon>Eukaryota</taxon>
        <taxon>Metazoa</taxon>
        <taxon>Spiralia</taxon>
        <taxon>Lophotrochozoa</taxon>
        <taxon>Platyhelminthes</taxon>
        <taxon>Cestoda</taxon>
        <taxon>Eucestoda</taxon>
        <taxon>Diphyllobothriidea</taxon>
        <taxon>Diphyllobothriidae</taxon>
        <taxon>Schistocephalus</taxon>
    </lineage>
</organism>
<feature type="transmembrane region" description="Helical" evidence="11">
    <location>
        <begin position="891"/>
        <end position="915"/>
    </location>
</feature>
<evidence type="ECO:0000313" key="14">
    <source>
        <dbReference type="EMBL" id="JAP41179.1"/>
    </source>
</evidence>
<feature type="transmembrane region" description="Helical" evidence="11">
    <location>
        <begin position="657"/>
        <end position="676"/>
    </location>
</feature>
<feature type="chain" id="PRO_5007050643" evidence="12">
    <location>
        <begin position="20"/>
        <end position="947"/>
    </location>
</feature>
<feature type="transmembrane region" description="Helical" evidence="11">
    <location>
        <begin position="625"/>
        <end position="645"/>
    </location>
</feature>
<proteinExistence type="inferred from homology"/>
<dbReference type="GO" id="GO:0006506">
    <property type="term" value="P:GPI anchor biosynthetic process"/>
    <property type="evidence" value="ECO:0007669"/>
    <property type="project" value="UniProtKB-UniPathway"/>
</dbReference>
<evidence type="ECO:0000256" key="8">
    <source>
        <dbReference type="ARBA" id="ARBA00022989"/>
    </source>
</evidence>
<evidence type="ECO:0000256" key="3">
    <source>
        <dbReference type="ARBA" id="ARBA00005315"/>
    </source>
</evidence>
<evidence type="ECO:0000256" key="10">
    <source>
        <dbReference type="ARBA" id="ARBA00023180"/>
    </source>
</evidence>
<dbReference type="AlphaFoldDB" id="A0A0X3NMQ1"/>
<feature type="transmembrane region" description="Helical" evidence="11">
    <location>
        <begin position="478"/>
        <end position="499"/>
    </location>
</feature>
<dbReference type="Gene3D" id="3.40.720.10">
    <property type="entry name" value="Alkaline Phosphatase, subunit A"/>
    <property type="match status" value="1"/>
</dbReference>